<evidence type="ECO:0000313" key="2">
    <source>
        <dbReference type="Proteomes" id="UP000233551"/>
    </source>
</evidence>
<dbReference type="InterPro" id="IPR014710">
    <property type="entry name" value="RmlC-like_jellyroll"/>
</dbReference>
<dbReference type="InterPro" id="IPR050253">
    <property type="entry name" value="Seed_Storage-Functional"/>
</dbReference>
<dbReference type="SUPFAM" id="SSF51182">
    <property type="entry name" value="RmlC-like cupins"/>
    <property type="match status" value="1"/>
</dbReference>
<accession>A0A2I0L2A5</accession>
<dbReference type="STRING" id="22663.A0A2I0L2A5"/>
<comment type="caution">
    <text evidence="1">The sequence shown here is derived from an EMBL/GenBank/DDBJ whole genome shotgun (WGS) entry which is preliminary data.</text>
</comment>
<proteinExistence type="predicted"/>
<evidence type="ECO:0000313" key="1">
    <source>
        <dbReference type="EMBL" id="PKI74841.1"/>
    </source>
</evidence>
<dbReference type="AlphaFoldDB" id="A0A2I0L2A5"/>
<organism evidence="1 2">
    <name type="scientific">Punica granatum</name>
    <name type="common">Pomegranate</name>
    <dbReference type="NCBI Taxonomy" id="22663"/>
    <lineage>
        <taxon>Eukaryota</taxon>
        <taxon>Viridiplantae</taxon>
        <taxon>Streptophyta</taxon>
        <taxon>Embryophyta</taxon>
        <taxon>Tracheophyta</taxon>
        <taxon>Spermatophyta</taxon>
        <taxon>Magnoliopsida</taxon>
        <taxon>eudicotyledons</taxon>
        <taxon>Gunneridae</taxon>
        <taxon>Pentapetalae</taxon>
        <taxon>rosids</taxon>
        <taxon>malvids</taxon>
        <taxon>Myrtales</taxon>
        <taxon>Lythraceae</taxon>
        <taxon>Punica</taxon>
    </lineage>
</organism>
<protein>
    <submittedName>
        <fullName evidence="1">Uncharacterized protein</fullName>
    </submittedName>
</protein>
<dbReference type="PANTHER" id="PTHR31189">
    <property type="entry name" value="OS03G0336100 PROTEIN-RELATED"/>
    <property type="match status" value="1"/>
</dbReference>
<dbReference type="Gene3D" id="2.60.120.10">
    <property type="entry name" value="Jelly Rolls"/>
    <property type="match status" value="2"/>
</dbReference>
<reference evidence="1 2" key="1">
    <citation type="submission" date="2017-11" db="EMBL/GenBank/DDBJ databases">
        <title>De-novo sequencing of pomegranate (Punica granatum L.) genome.</title>
        <authorList>
            <person name="Akparov Z."/>
            <person name="Amiraslanov A."/>
            <person name="Hajiyeva S."/>
            <person name="Abbasov M."/>
            <person name="Kaur K."/>
            <person name="Hamwieh A."/>
            <person name="Solovyev V."/>
            <person name="Salamov A."/>
            <person name="Braich B."/>
            <person name="Kosarev P."/>
            <person name="Mahmoud A."/>
            <person name="Hajiyev E."/>
            <person name="Babayeva S."/>
            <person name="Izzatullayeva V."/>
            <person name="Mammadov A."/>
            <person name="Mammadov A."/>
            <person name="Sharifova S."/>
            <person name="Ojaghi J."/>
            <person name="Eynullazada K."/>
            <person name="Bayramov B."/>
            <person name="Abdulazimova A."/>
            <person name="Shahmuradov I."/>
        </authorList>
    </citation>
    <scope>NUCLEOTIDE SEQUENCE [LARGE SCALE GENOMIC DNA]</scope>
    <source>
        <strain evidence="2">cv. AG2017</strain>
        <tissue evidence="1">Leaf</tissue>
    </source>
</reference>
<gene>
    <name evidence="1" type="ORF">CRG98_004613</name>
</gene>
<sequence length="252" mass="27745">MELLTMPPVEVLDGEGGSFFARSPDESTIIGLRRNFVLHPFGLALHHYSDSSKVGIVLQGTCGVVGMLLPDQSSEERVMKLTKGDMIPVPLATRRHLERLYSQNNHQLLPGWLPSHPGWFLPYNTDTKEVTELTKSQPHQLIVKLYPHNGIGDLATTKAIVGRPILKDRTSTVELSVQWVRLDAGASLGPTYTADTSAKVMYMVGGSGKVDIVGSIGHLLDQRTQFNRPACCRKFIGPGTSWVKSQYPSLNK</sequence>
<name>A0A2I0L2A5_PUNGR</name>
<keyword evidence="2" id="KW-1185">Reference proteome</keyword>
<dbReference type="InterPro" id="IPR011051">
    <property type="entry name" value="RmlC_Cupin_sf"/>
</dbReference>
<dbReference type="Proteomes" id="UP000233551">
    <property type="component" value="Unassembled WGS sequence"/>
</dbReference>
<dbReference type="EMBL" id="PGOL01000189">
    <property type="protein sequence ID" value="PKI74841.1"/>
    <property type="molecule type" value="Genomic_DNA"/>
</dbReference>
<dbReference type="PANTHER" id="PTHR31189:SF45">
    <property type="entry name" value="OS09G0552500 PROTEIN"/>
    <property type="match status" value="1"/>
</dbReference>